<dbReference type="EMBL" id="JAEAOA010001418">
    <property type="protein sequence ID" value="KAK3587089.1"/>
    <property type="molecule type" value="Genomic_DNA"/>
</dbReference>
<feature type="transmembrane region" description="Helical" evidence="9">
    <location>
        <begin position="204"/>
        <end position="223"/>
    </location>
</feature>
<protein>
    <recommendedName>
        <fullName evidence="3">Transmembrane protein 168</fullName>
    </recommendedName>
</protein>
<dbReference type="AlphaFoldDB" id="A0AAE0S8J8"/>
<sequence>MLFQISRLLSTFRYILDRSLLFITPRNMKIKDIQIQFTIVYLGYLSSVILTVALGLGLYIVWMSTQEKVILAIAFLGLVVFVTSCALRYYFNFEGIGRALLHIWLGCILGVITFMEQETQKYESLQEVMNILLISSICFSWLWNLVERLLHLKKFEPTIFSSNESLESLGFIIASLVTGVEAVSITLLVIAFVFTLVSIRLKSVLGVFCLVVLSLITALTFFANFSFTLNIYCLACFSGRHAFEPIIDLYFNHLSTLERWQAFFQKSKFIRHAVIISMFLVNLATGAIIGRLSANHKEWFVVVPIYIVFAIIWLCLHVVYFLTTWKLMSKVTECNMTYNSISDERRSMNRIMASKGVRHFSLVSQRIICLSLASTVILAGIGWETRTAYSLSLILMVLPLECVTLSLFRELGDFLGGTCIGYALITPVLGKRTDNGLKLLSSNAVQEMGSRATATLNKMQNFFMMNMIENYGSDFSSSGLSLEYLESKTKQFFERKTADGPRYDTYLLYYYGDVYDSGDWALADNANLKLDTLLDWWSQKNAQSGSRLILMLDTLHSHAWTKDISYIRDEFVAIQTCKFTRPPDPEFGDSAQVGSFTQDWVHFNIDGEIKPTWSEKERIVRALYRVSRNWTDFTFHLPTPEDIEKHWDENFPKLTKPLIKAVNFFRTGNMFCCLDCLLKCLKRKRMKWLSPKSFDTGHGFKLVRS</sequence>
<dbReference type="Proteomes" id="UP001195483">
    <property type="component" value="Unassembled WGS sequence"/>
</dbReference>
<keyword evidence="5 9" id="KW-1133">Transmembrane helix</keyword>
<comment type="subcellular location">
    <subcellularLocation>
        <location evidence="1">Nucleus membrane</location>
        <topology evidence="1">Multi-pass membrane protein</topology>
    </subcellularLocation>
</comment>
<dbReference type="InterPro" id="IPR029713">
    <property type="entry name" value="TMEM168"/>
</dbReference>
<evidence type="ECO:0000256" key="9">
    <source>
        <dbReference type="SAM" id="Phobius"/>
    </source>
</evidence>
<evidence type="ECO:0000256" key="7">
    <source>
        <dbReference type="ARBA" id="ARBA00023180"/>
    </source>
</evidence>
<feature type="transmembrane region" description="Helical" evidence="9">
    <location>
        <begin position="127"/>
        <end position="146"/>
    </location>
</feature>
<evidence type="ECO:0000313" key="10">
    <source>
        <dbReference type="EMBL" id="KAK3587089.1"/>
    </source>
</evidence>
<feature type="transmembrane region" description="Helical" evidence="9">
    <location>
        <begin position="360"/>
        <end position="383"/>
    </location>
</feature>
<evidence type="ECO:0000256" key="5">
    <source>
        <dbReference type="ARBA" id="ARBA00022989"/>
    </source>
</evidence>
<accession>A0AAE0S8J8</accession>
<keyword evidence="11" id="KW-1185">Reference proteome</keyword>
<keyword evidence="8" id="KW-0539">Nucleus</keyword>
<comment type="similarity">
    <text evidence="2">Belongs to the TMEM168 family.</text>
</comment>
<dbReference type="PANTHER" id="PTHR14437">
    <property type="entry name" value="TRANSMEMBRANE PROTEIN 168"/>
    <property type="match status" value="1"/>
</dbReference>
<feature type="transmembrane region" description="Helical" evidence="9">
    <location>
        <begin position="272"/>
        <end position="293"/>
    </location>
</feature>
<reference evidence="10" key="3">
    <citation type="submission" date="2023-05" db="EMBL/GenBank/DDBJ databases">
        <authorList>
            <person name="Smith C.H."/>
        </authorList>
    </citation>
    <scope>NUCLEOTIDE SEQUENCE</scope>
    <source>
        <strain evidence="10">CHS0354</strain>
        <tissue evidence="10">Mantle</tissue>
    </source>
</reference>
<organism evidence="10 11">
    <name type="scientific">Potamilus streckersoni</name>
    <dbReference type="NCBI Taxonomy" id="2493646"/>
    <lineage>
        <taxon>Eukaryota</taxon>
        <taxon>Metazoa</taxon>
        <taxon>Spiralia</taxon>
        <taxon>Lophotrochozoa</taxon>
        <taxon>Mollusca</taxon>
        <taxon>Bivalvia</taxon>
        <taxon>Autobranchia</taxon>
        <taxon>Heteroconchia</taxon>
        <taxon>Palaeoheterodonta</taxon>
        <taxon>Unionida</taxon>
        <taxon>Unionoidea</taxon>
        <taxon>Unionidae</taxon>
        <taxon>Ambleminae</taxon>
        <taxon>Lampsilini</taxon>
        <taxon>Potamilus</taxon>
    </lineage>
</organism>
<reference evidence="10" key="1">
    <citation type="journal article" date="2021" name="Genome Biol. Evol.">
        <title>A High-Quality Reference Genome for a Parasitic Bivalve with Doubly Uniparental Inheritance (Bivalvia: Unionida).</title>
        <authorList>
            <person name="Smith C.H."/>
        </authorList>
    </citation>
    <scope>NUCLEOTIDE SEQUENCE</scope>
    <source>
        <strain evidence="10">CHS0354</strain>
    </source>
</reference>
<gene>
    <name evidence="10" type="ORF">CHS0354_023544</name>
</gene>
<evidence type="ECO:0000256" key="6">
    <source>
        <dbReference type="ARBA" id="ARBA00023136"/>
    </source>
</evidence>
<reference evidence="10" key="2">
    <citation type="journal article" date="2021" name="Genome Biol. Evol.">
        <title>Developing a high-quality reference genome for a parasitic bivalve with doubly uniparental inheritance (Bivalvia: Unionida).</title>
        <authorList>
            <person name="Smith C.H."/>
        </authorList>
    </citation>
    <scope>NUCLEOTIDE SEQUENCE</scope>
    <source>
        <strain evidence="10">CHS0354</strain>
        <tissue evidence="10">Mantle</tissue>
    </source>
</reference>
<keyword evidence="6 9" id="KW-0472">Membrane</keyword>
<feature type="transmembrane region" description="Helical" evidence="9">
    <location>
        <begin position="39"/>
        <end position="62"/>
    </location>
</feature>
<comment type="caution">
    <text evidence="10">The sequence shown here is derived from an EMBL/GenBank/DDBJ whole genome shotgun (WGS) entry which is preliminary data.</text>
</comment>
<dbReference type="PANTHER" id="PTHR14437:SF2">
    <property type="entry name" value="TRANSMEMBRANE PROTEIN 168"/>
    <property type="match status" value="1"/>
</dbReference>
<evidence type="ECO:0000256" key="1">
    <source>
        <dbReference type="ARBA" id="ARBA00004232"/>
    </source>
</evidence>
<evidence type="ECO:0000256" key="2">
    <source>
        <dbReference type="ARBA" id="ARBA00007329"/>
    </source>
</evidence>
<keyword evidence="4 9" id="KW-0812">Transmembrane</keyword>
<name>A0AAE0S8J8_9BIVA</name>
<keyword evidence="7" id="KW-0325">Glycoprotein</keyword>
<feature type="transmembrane region" description="Helical" evidence="9">
    <location>
        <begin position="299"/>
        <end position="322"/>
    </location>
</feature>
<evidence type="ECO:0000256" key="4">
    <source>
        <dbReference type="ARBA" id="ARBA00022692"/>
    </source>
</evidence>
<evidence type="ECO:0000256" key="3">
    <source>
        <dbReference type="ARBA" id="ARBA00014572"/>
    </source>
</evidence>
<evidence type="ECO:0000256" key="8">
    <source>
        <dbReference type="ARBA" id="ARBA00023242"/>
    </source>
</evidence>
<feature type="transmembrane region" description="Helical" evidence="9">
    <location>
        <begin position="171"/>
        <end position="197"/>
    </location>
</feature>
<feature type="transmembrane region" description="Helical" evidence="9">
    <location>
        <begin position="96"/>
        <end position="115"/>
    </location>
</feature>
<dbReference type="GO" id="GO:0031965">
    <property type="term" value="C:nuclear membrane"/>
    <property type="evidence" value="ECO:0007669"/>
    <property type="project" value="UniProtKB-SubCell"/>
</dbReference>
<evidence type="ECO:0000313" key="11">
    <source>
        <dbReference type="Proteomes" id="UP001195483"/>
    </source>
</evidence>
<feature type="transmembrane region" description="Helical" evidence="9">
    <location>
        <begin position="69"/>
        <end position="90"/>
    </location>
</feature>
<proteinExistence type="inferred from homology"/>
<feature type="transmembrane region" description="Helical" evidence="9">
    <location>
        <begin position="389"/>
        <end position="408"/>
    </location>
</feature>